<sequence>MYTQIWSKYIPIIRILMKRTQNGDQSLDLNKIDFERVGMSRKAGYKFEIELVNGKVANLISSSVLASDLATLMLEDAAIKTLLAENNFTVSLNTRFQLALKRTGANA</sequence>
<proteinExistence type="predicted"/>
<dbReference type="EMBL" id="FUWH01000003">
    <property type="protein sequence ID" value="SJZ63713.1"/>
    <property type="molecule type" value="Genomic_DNA"/>
</dbReference>
<gene>
    <name evidence="1" type="ORF">SAMN04488132_103268</name>
</gene>
<dbReference type="STRING" id="413434.SAMN04488132_103268"/>
<accession>A0A1T4M9M8</accession>
<evidence type="ECO:0000313" key="1">
    <source>
        <dbReference type="EMBL" id="SJZ63713.1"/>
    </source>
</evidence>
<name>A0A1T4M9M8_9BACT</name>
<dbReference type="OrthoDB" id="668586at2"/>
<organism evidence="1 2">
    <name type="scientific">Sediminibacterium ginsengisoli</name>
    <dbReference type="NCBI Taxonomy" id="413434"/>
    <lineage>
        <taxon>Bacteria</taxon>
        <taxon>Pseudomonadati</taxon>
        <taxon>Bacteroidota</taxon>
        <taxon>Chitinophagia</taxon>
        <taxon>Chitinophagales</taxon>
        <taxon>Chitinophagaceae</taxon>
        <taxon>Sediminibacterium</taxon>
    </lineage>
</organism>
<protein>
    <submittedName>
        <fullName evidence="1">Uncharacterized protein</fullName>
    </submittedName>
</protein>
<evidence type="ECO:0000313" key="2">
    <source>
        <dbReference type="Proteomes" id="UP000190888"/>
    </source>
</evidence>
<dbReference type="Proteomes" id="UP000190888">
    <property type="component" value="Unassembled WGS sequence"/>
</dbReference>
<dbReference type="AlphaFoldDB" id="A0A1T4M9M8"/>
<dbReference type="RefSeq" id="WP_078830752.1">
    <property type="nucleotide sequence ID" value="NZ_FUWH01000003.1"/>
</dbReference>
<reference evidence="1 2" key="1">
    <citation type="submission" date="2017-02" db="EMBL/GenBank/DDBJ databases">
        <authorList>
            <person name="Peterson S.W."/>
        </authorList>
    </citation>
    <scope>NUCLEOTIDE SEQUENCE [LARGE SCALE GENOMIC DNA]</scope>
    <source>
        <strain evidence="1 2">DSM 22335</strain>
    </source>
</reference>
<keyword evidence="2" id="KW-1185">Reference proteome</keyword>